<accession>A0ABT5D375</accession>
<gene>
    <name evidence="1" type="ORF">POL68_06470</name>
</gene>
<comment type="caution">
    <text evidence="1">The sequence shown here is derived from an EMBL/GenBank/DDBJ whole genome shotgun (WGS) entry which is preliminary data.</text>
</comment>
<evidence type="ECO:0000313" key="2">
    <source>
        <dbReference type="Proteomes" id="UP001221838"/>
    </source>
</evidence>
<reference evidence="1 2" key="1">
    <citation type="submission" date="2022-11" db="EMBL/GenBank/DDBJ databases">
        <title>Minimal conservation of predation-associated metabolite biosynthetic gene clusters underscores biosynthetic potential of Myxococcota including descriptions for ten novel species: Archangium lansinium sp. nov., Myxococcus landrumus sp. nov., Nannocystis bai.</title>
        <authorList>
            <person name="Ahearne A."/>
            <person name="Stevens C."/>
            <person name="Dowd S."/>
        </authorList>
    </citation>
    <scope>NUCLEOTIDE SEQUENCE [LARGE SCALE GENOMIC DNA]</scope>
    <source>
        <strain evidence="1 2">NCWAL01</strain>
    </source>
</reference>
<keyword evidence="2" id="KW-1185">Reference proteome</keyword>
<organism evidence="1 2">
    <name type="scientific">Stigmatella ashevillensis</name>
    <dbReference type="NCBI Taxonomy" id="2995309"/>
    <lineage>
        <taxon>Bacteria</taxon>
        <taxon>Pseudomonadati</taxon>
        <taxon>Myxococcota</taxon>
        <taxon>Myxococcia</taxon>
        <taxon>Myxococcales</taxon>
        <taxon>Cystobacterineae</taxon>
        <taxon>Archangiaceae</taxon>
        <taxon>Stigmatella</taxon>
    </lineage>
</organism>
<proteinExistence type="predicted"/>
<dbReference type="RefSeq" id="WP_272135617.1">
    <property type="nucleotide sequence ID" value="NZ_JAQNDM010000002.1"/>
</dbReference>
<dbReference type="EMBL" id="JAQNDM010000002">
    <property type="protein sequence ID" value="MDC0708109.1"/>
    <property type="molecule type" value="Genomic_DNA"/>
</dbReference>
<name>A0ABT5D375_9BACT</name>
<evidence type="ECO:0000313" key="1">
    <source>
        <dbReference type="EMBL" id="MDC0708109.1"/>
    </source>
</evidence>
<dbReference type="Proteomes" id="UP001221838">
    <property type="component" value="Unassembled WGS sequence"/>
</dbReference>
<sequence length="55" mass="6057">MHATAAAKAATRTREVLPNPLARELEGLLGPHARYPSGRPPSIKDAIIRWLNEEL</sequence>
<protein>
    <submittedName>
        <fullName evidence="1">Uncharacterized protein</fullName>
    </submittedName>
</protein>